<dbReference type="SUPFAM" id="SSF52540">
    <property type="entry name" value="P-loop containing nucleoside triphosphate hydrolases"/>
    <property type="match status" value="1"/>
</dbReference>
<feature type="binding site" evidence="4">
    <location>
        <position position="34"/>
    </location>
    <ligand>
        <name>Mg(2+)</name>
        <dbReference type="ChEBI" id="CHEBI:18420"/>
    </ligand>
</feature>
<organism evidence="5 8">
    <name type="scientific">Adineta steineri</name>
    <dbReference type="NCBI Taxonomy" id="433720"/>
    <lineage>
        <taxon>Eukaryota</taxon>
        <taxon>Metazoa</taxon>
        <taxon>Spiralia</taxon>
        <taxon>Gnathifera</taxon>
        <taxon>Rotifera</taxon>
        <taxon>Eurotatoria</taxon>
        <taxon>Bdelloidea</taxon>
        <taxon>Adinetida</taxon>
        <taxon>Adinetidae</taxon>
        <taxon>Adineta</taxon>
    </lineage>
</organism>
<dbReference type="AlphaFoldDB" id="A0A813ZMZ7"/>
<dbReference type="InterPro" id="IPR005225">
    <property type="entry name" value="Small_GTP-bd"/>
</dbReference>
<evidence type="ECO:0000256" key="3">
    <source>
        <dbReference type="PIRSR" id="PIRSR606689-1"/>
    </source>
</evidence>
<dbReference type="PRINTS" id="PR00449">
    <property type="entry name" value="RASTRNSFRMNG"/>
</dbReference>
<dbReference type="EMBL" id="CAJNOM010000080">
    <property type="protein sequence ID" value="CAF1001547.1"/>
    <property type="molecule type" value="Genomic_DNA"/>
</dbReference>
<dbReference type="Gene3D" id="3.40.50.300">
    <property type="entry name" value="P-loop containing nucleotide triphosphate hydrolases"/>
    <property type="match status" value="1"/>
</dbReference>
<evidence type="ECO:0000256" key="2">
    <source>
        <dbReference type="ARBA" id="ARBA00023134"/>
    </source>
</evidence>
<evidence type="ECO:0000313" key="6">
    <source>
        <dbReference type="EMBL" id="CAF1001547.1"/>
    </source>
</evidence>
<evidence type="ECO:0000313" key="7">
    <source>
        <dbReference type="Proteomes" id="UP000663832"/>
    </source>
</evidence>
<evidence type="ECO:0000313" key="5">
    <source>
        <dbReference type="EMBL" id="CAF0901734.1"/>
    </source>
</evidence>
<dbReference type="GO" id="GO:0003924">
    <property type="term" value="F:GTPase activity"/>
    <property type="evidence" value="ECO:0007669"/>
    <property type="project" value="InterPro"/>
</dbReference>
<name>A0A813ZMZ7_9BILA</name>
<dbReference type="InterPro" id="IPR027417">
    <property type="entry name" value="P-loop_NTPase"/>
</dbReference>
<accession>A0A813ZMZ7</accession>
<feature type="binding site" evidence="4">
    <location>
        <position position="63"/>
    </location>
    <ligand>
        <name>Mg(2+)</name>
        <dbReference type="ChEBI" id="CHEBI:18420"/>
    </ligand>
</feature>
<dbReference type="Pfam" id="PF00025">
    <property type="entry name" value="Arf"/>
    <property type="match status" value="1"/>
</dbReference>
<evidence type="ECO:0000313" key="8">
    <source>
        <dbReference type="Proteomes" id="UP000663877"/>
    </source>
</evidence>
<dbReference type="PROSITE" id="PS51417">
    <property type="entry name" value="ARF"/>
    <property type="match status" value="1"/>
</dbReference>
<dbReference type="PROSITE" id="PS51419">
    <property type="entry name" value="RAB"/>
    <property type="match status" value="1"/>
</dbReference>
<dbReference type="PANTHER" id="PTHR11711">
    <property type="entry name" value="ADP RIBOSYLATION FACTOR-RELATED"/>
    <property type="match status" value="1"/>
</dbReference>
<proteinExistence type="predicted"/>
<reference evidence="5" key="1">
    <citation type="submission" date="2021-02" db="EMBL/GenBank/DDBJ databases">
        <authorList>
            <person name="Nowell W R."/>
        </authorList>
    </citation>
    <scope>NUCLEOTIDE SEQUENCE</scope>
</reference>
<dbReference type="Proteomes" id="UP000663832">
    <property type="component" value="Unassembled WGS sequence"/>
</dbReference>
<keyword evidence="2 3" id="KW-0342">GTP-binding</keyword>
<gene>
    <name evidence="5" type="ORF">BJG266_LOCUS10509</name>
    <name evidence="6" type="ORF">QVE165_LOCUS14962</name>
</gene>
<feature type="binding site" evidence="3">
    <location>
        <begin position="27"/>
        <end position="34"/>
    </location>
    <ligand>
        <name>GTP</name>
        <dbReference type="ChEBI" id="CHEBI:37565"/>
    </ligand>
</feature>
<protein>
    <submittedName>
        <fullName evidence="5">Uncharacterized protein</fullName>
    </submittedName>
</protein>
<dbReference type="GO" id="GO:0046872">
    <property type="term" value="F:metal ion binding"/>
    <property type="evidence" value="ECO:0007669"/>
    <property type="project" value="UniProtKB-KW"/>
</dbReference>
<dbReference type="SMART" id="SM00178">
    <property type="entry name" value="SAR"/>
    <property type="match status" value="1"/>
</dbReference>
<dbReference type="InterPro" id="IPR006689">
    <property type="entry name" value="Small_GTPase_ARF/SAR"/>
</dbReference>
<dbReference type="EMBL" id="CAJNOI010000037">
    <property type="protein sequence ID" value="CAF0901734.1"/>
    <property type="molecule type" value="Genomic_DNA"/>
</dbReference>
<sequence length="199" mass="22591">MGIIFPTKIRRICTLYNESSARVVVIGLDSSGKTTLVQRFKNLVDLQFNLNASFIQHFITEPTFVYQVETIYPRLAPLALTLWDLGGEEKTRTLWRFYLTGVQGVVFVIDCDDKERIALAREELLKLSKQIGHSSSIPIIIAANKQDIIKSLCKEELIFALSLPKITSNEWKVFEMSAQTGGGVMEMFCHLSETIHKHQ</sequence>
<keyword evidence="4" id="KW-0460">Magnesium</keyword>
<keyword evidence="1 3" id="KW-0547">Nucleotide-binding</keyword>
<feature type="binding site" evidence="3">
    <location>
        <position position="87"/>
    </location>
    <ligand>
        <name>GTP</name>
        <dbReference type="ChEBI" id="CHEBI:37565"/>
    </ligand>
</feature>
<comment type="caution">
    <text evidence="5">The sequence shown here is derived from an EMBL/GenBank/DDBJ whole genome shotgun (WGS) entry which is preliminary data.</text>
</comment>
<dbReference type="SMART" id="SM00177">
    <property type="entry name" value="ARF"/>
    <property type="match status" value="1"/>
</dbReference>
<dbReference type="NCBIfam" id="TIGR00231">
    <property type="entry name" value="small_GTP"/>
    <property type="match status" value="1"/>
</dbReference>
<dbReference type="GO" id="GO:0005525">
    <property type="term" value="F:GTP binding"/>
    <property type="evidence" value="ECO:0007669"/>
    <property type="project" value="UniProtKB-KW"/>
</dbReference>
<keyword evidence="4" id="KW-0479">Metal-binding</keyword>
<evidence type="ECO:0000256" key="1">
    <source>
        <dbReference type="ARBA" id="ARBA00022741"/>
    </source>
</evidence>
<dbReference type="Proteomes" id="UP000663877">
    <property type="component" value="Unassembled WGS sequence"/>
</dbReference>
<feature type="binding site" evidence="3">
    <location>
        <begin position="144"/>
        <end position="147"/>
    </location>
    <ligand>
        <name>GTP</name>
        <dbReference type="ChEBI" id="CHEBI:37565"/>
    </ligand>
</feature>
<evidence type="ECO:0000256" key="4">
    <source>
        <dbReference type="PIRSR" id="PIRSR606689-2"/>
    </source>
</evidence>
<keyword evidence="7" id="KW-1185">Reference proteome</keyword>
<dbReference type="InterPro" id="IPR024156">
    <property type="entry name" value="Small_GTPase_ARF"/>
</dbReference>
<dbReference type="OrthoDB" id="9980078at2759"/>